<evidence type="ECO:0000256" key="5">
    <source>
        <dbReference type="ARBA" id="ARBA00022618"/>
    </source>
</evidence>
<comment type="subcellular location">
    <subcellularLocation>
        <location evidence="1 9 10">Cytoplasm</location>
    </subcellularLocation>
</comment>
<evidence type="ECO:0000256" key="8">
    <source>
        <dbReference type="ARBA" id="ARBA00023306"/>
    </source>
</evidence>
<dbReference type="Gene3D" id="3.40.50.720">
    <property type="entry name" value="NAD(P)-binding Rossmann-like Domain"/>
    <property type="match status" value="1"/>
</dbReference>
<dbReference type="PANTHER" id="PTHR43692:SF1">
    <property type="entry name" value="UDP-N-ACETYLMURAMOYLALANINE--D-GLUTAMATE LIGASE"/>
    <property type="match status" value="1"/>
</dbReference>
<dbReference type="SUPFAM" id="SSF53623">
    <property type="entry name" value="MurD-like peptide ligases, catalytic domain"/>
    <property type="match status" value="1"/>
</dbReference>
<comment type="catalytic activity">
    <reaction evidence="9 10">
        <text>UDP-N-acetyl-alpha-D-muramoyl-L-alanine + D-glutamate + ATP = UDP-N-acetyl-alpha-D-muramoyl-L-alanyl-D-glutamate + ADP + phosphate + H(+)</text>
        <dbReference type="Rhea" id="RHEA:16429"/>
        <dbReference type="ChEBI" id="CHEBI:15378"/>
        <dbReference type="ChEBI" id="CHEBI:29986"/>
        <dbReference type="ChEBI" id="CHEBI:30616"/>
        <dbReference type="ChEBI" id="CHEBI:43474"/>
        <dbReference type="ChEBI" id="CHEBI:83898"/>
        <dbReference type="ChEBI" id="CHEBI:83900"/>
        <dbReference type="ChEBI" id="CHEBI:456216"/>
        <dbReference type="EC" id="6.3.2.9"/>
    </reaction>
</comment>
<evidence type="ECO:0000256" key="4">
    <source>
        <dbReference type="ARBA" id="ARBA00022598"/>
    </source>
</evidence>
<accession>A0ABS5TPR4</accession>
<evidence type="ECO:0000256" key="10">
    <source>
        <dbReference type="RuleBase" id="RU003664"/>
    </source>
</evidence>
<dbReference type="InterPro" id="IPR004101">
    <property type="entry name" value="Mur_ligase_C"/>
</dbReference>
<feature type="binding site" evidence="9">
    <location>
        <begin position="116"/>
        <end position="122"/>
    </location>
    <ligand>
        <name>ATP</name>
        <dbReference type="ChEBI" id="CHEBI:30616"/>
    </ligand>
</feature>
<keyword evidence="8 9" id="KW-0131">Cell cycle</keyword>
<evidence type="ECO:0000256" key="6">
    <source>
        <dbReference type="ARBA" id="ARBA00022741"/>
    </source>
</evidence>
<evidence type="ECO:0000256" key="3">
    <source>
        <dbReference type="ARBA" id="ARBA00022490"/>
    </source>
</evidence>
<dbReference type="InterPro" id="IPR036565">
    <property type="entry name" value="Mur-like_cat_sf"/>
</dbReference>
<proteinExistence type="inferred from homology"/>
<dbReference type="NCBIfam" id="TIGR01087">
    <property type="entry name" value="murD"/>
    <property type="match status" value="1"/>
</dbReference>
<protein>
    <recommendedName>
        <fullName evidence="9 10">UDP-N-acetylmuramoylalanine--D-glutamate ligase</fullName>
        <ecNumber evidence="9 10">6.3.2.9</ecNumber>
    </recommendedName>
    <alternativeName>
        <fullName evidence="9">D-glutamic acid-adding enzyme</fullName>
    </alternativeName>
    <alternativeName>
        <fullName evidence="9">UDP-N-acetylmuramoyl-L-alanyl-D-glutamate synthetase</fullName>
    </alternativeName>
</protein>
<evidence type="ECO:0000256" key="1">
    <source>
        <dbReference type="ARBA" id="ARBA00004496"/>
    </source>
</evidence>
<feature type="domain" description="Mur ligase central" evidence="12">
    <location>
        <begin position="114"/>
        <end position="233"/>
    </location>
</feature>
<dbReference type="Gene3D" id="3.40.1190.10">
    <property type="entry name" value="Mur-like, catalytic domain"/>
    <property type="match status" value="1"/>
</dbReference>
<dbReference type="Pfam" id="PF08245">
    <property type="entry name" value="Mur_ligase_M"/>
    <property type="match status" value="1"/>
</dbReference>
<comment type="caution">
    <text evidence="13">The sequence shown here is derived from an EMBL/GenBank/DDBJ whole genome shotgun (WGS) entry which is preliminary data.</text>
</comment>
<evidence type="ECO:0000256" key="9">
    <source>
        <dbReference type="HAMAP-Rule" id="MF_00639"/>
    </source>
</evidence>
<keyword evidence="9 10" id="KW-0573">Peptidoglycan synthesis</keyword>
<reference evidence="13 14" key="1">
    <citation type="submission" date="2021-05" db="EMBL/GenBank/DDBJ databases">
        <title>Kineosporia and Streptomyces sp. nov. two new marine actinobacteria isolated from Coral.</title>
        <authorList>
            <person name="Buangrab K."/>
            <person name="Sutthacheep M."/>
            <person name="Yeemin T."/>
            <person name="Harunari E."/>
            <person name="Igarashi Y."/>
            <person name="Kanchanasin P."/>
            <person name="Tanasupawat S."/>
            <person name="Phongsopitanun W."/>
        </authorList>
    </citation>
    <scope>NUCLEOTIDE SEQUENCE [LARGE SCALE GENOMIC DNA]</scope>
    <source>
        <strain evidence="13 14">J2-2</strain>
    </source>
</reference>
<gene>
    <name evidence="9 13" type="primary">murD</name>
    <name evidence="13" type="ORF">KIH74_29255</name>
</gene>
<evidence type="ECO:0000256" key="2">
    <source>
        <dbReference type="ARBA" id="ARBA00004752"/>
    </source>
</evidence>
<evidence type="ECO:0000259" key="11">
    <source>
        <dbReference type="Pfam" id="PF02875"/>
    </source>
</evidence>
<dbReference type="RefSeq" id="WP_214159601.1">
    <property type="nucleotide sequence ID" value="NZ_JAHBAY010000015.1"/>
</dbReference>
<dbReference type="Gene3D" id="3.90.190.20">
    <property type="entry name" value="Mur ligase, C-terminal domain"/>
    <property type="match status" value="1"/>
</dbReference>
<feature type="domain" description="Mur ligase C-terminal" evidence="11">
    <location>
        <begin position="301"/>
        <end position="419"/>
    </location>
</feature>
<keyword evidence="9 10" id="KW-0133">Cell shape</keyword>
<dbReference type="Proteomes" id="UP001197247">
    <property type="component" value="Unassembled WGS sequence"/>
</dbReference>
<dbReference type="Pfam" id="PF02875">
    <property type="entry name" value="Mur_ligase_C"/>
    <property type="match status" value="1"/>
</dbReference>
<keyword evidence="7 9" id="KW-0067">ATP-binding</keyword>
<keyword evidence="5 9" id="KW-0132">Cell division</keyword>
<keyword evidence="3 9" id="KW-0963">Cytoplasm</keyword>
<dbReference type="EMBL" id="JAHBAY010000015">
    <property type="protein sequence ID" value="MBT0773067.1"/>
    <property type="molecule type" value="Genomic_DNA"/>
</dbReference>
<dbReference type="InterPro" id="IPR036615">
    <property type="entry name" value="Mur_ligase_C_dom_sf"/>
</dbReference>
<dbReference type="SUPFAM" id="SSF53244">
    <property type="entry name" value="MurD-like peptide ligases, peptide-binding domain"/>
    <property type="match status" value="1"/>
</dbReference>
<dbReference type="HAMAP" id="MF_00639">
    <property type="entry name" value="MurD"/>
    <property type="match status" value="1"/>
</dbReference>
<dbReference type="InterPro" id="IPR005762">
    <property type="entry name" value="MurD"/>
</dbReference>
<evidence type="ECO:0000259" key="12">
    <source>
        <dbReference type="Pfam" id="PF08245"/>
    </source>
</evidence>
<sequence length="447" mass="47606">MSDALSWDDLDGHRIGIYGLGREGEASLRACQARGIEPLLVDDNPPPGGVEGRKVLATAEGGAEALAVCEIVIKSPGISRYSDSIRELEEQGVAVVGGLGLWVQGADPRKVVLITGTKGKSTTAAITGHLLKGLGYRTLVGGNIGVPPFDPALDPAVGGAEQDFWVIEVSSYQATDIYTAPHVVGVTSLNPDHLPWHRDDLETYYRDKLSLAGRPGAVWTVANGDSAEIRQRRDLLGPQVEWVTAEQAGQKWIDELGLLGVHNRRNAVIARTMLAKLGVGAADDEAELARAAAGFAGLESRLQQVGMIDQVSFVDDGLSTNVLPTLAAVEAFGDRRVALIVGGQDRGIDYAPLAEGLRGRQAEVLVLTTPDNGPRIASELNRTGCGPNVTVKETSGLDEAVEEGYAWARPNGVVLLSPAAPSFGRFRDYRHRGESFVEAMNRISRRG</sequence>
<keyword evidence="4 9" id="KW-0436">Ligase</keyword>
<comment type="pathway">
    <text evidence="2 9 10">Cell wall biogenesis; peptidoglycan biosynthesis.</text>
</comment>
<dbReference type="PROSITE" id="PS01011">
    <property type="entry name" value="FOLYLPOLYGLU_SYNT_1"/>
    <property type="match status" value="1"/>
</dbReference>
<keyword evidence="6 9" id="KW-0547">Nucleotide-binding</keyword>
<name>A0ABS5TPR4_9ACTN</name>
<evidence type="ECO:0000256" key="7">
    <source>
        <dbReference type="ARBA" id="ARBA00022840"/>
    </source>
</evidence>
<comment type="function">
    <text evidence="9 10">Cell wall formation. Catalyzes the addition of glutamate to the nucleotide precursor UDP-N-acetylmuramoyl-L-alanine (UMA).</text>
</comment>
<dbReference type="EC" id="6.3.2.9" evidence="9 10"/>
<dbReference type="GO" id="GO:0008764">
    <property type="term" value="F:UDP-N-acetylmuramoylalanine-D-glutamate ligase activity"/>
    <property type="evidence" value="ECO:0007669"/>
    <property type="project" value="UniProtKB-EC"/>
</dbReference>
<dbReference type="InterPro" id="IPR013221">
    <property type="entry name" value="Mur_ligase_cen"/>
</dbReference>
<dbReference type="InterPro" id="IPR018109">
    <property type="entry name" value="Folylpolyglutamate_synth_CS"/>
</dbReference>
<keyword evidence="14" id="KW-1185">Reference proteome</keyword>
<dbReference type="PANTHER" id="PTHR43692">
    <property type="entry name" value="UDP-N-ACETYLMURAMOYLALANINE--D-GLUTAMATE LIGASE"/>
    <property type="match status" value="1"/>
</dbReference>
<evidence type="ECO:0000313" key="13">
    <source>
        <dbReference type="EMBL" id="MBT0773067.1"/>
    </source>
</evidence>
<organism evidence="13 14">
    <name type="scientific">Kineosporia corallincola</name>
    <dbReference type="NCBI Taxonomy" id="2835133"/>
    <lineage>
        <taxon>Bacteria</taxon>
        <taxon>Bacillati</taxon>
        <taxon>Actinomycetota</taxon>
        <taxon>Actinomycetes</taxon>
        <taxon>Kineosporiales</taxon>
        <taxon>Kineosporiaceae</taxon>
        <taxon>Kineosporia</taxon>
    </lineage>
</organism>
<keyword evidence="9 10" id="KW-0961">Cell wall biogenesis/degradation</keyword>
<comment type="similarity">
    <text evidence="9">Belongs to the MurCDEF family.</text>
</comment>
<evidence type="ECO:0000313" key="14">
    <source>
        <dbReference type="Proteomes" id="UP001197247"/>
    </source>
</evidence>
<dbReference type="SUPFAM" id="SSF51984">
    <property type="entry name" value="MurCD N-terminal domain"/>
    <property type="match status" value="1"/>
</dbReference>